<dbReference type="KEGG" id="rta:Rta_35625"/>
<dbReference type="STRING" id="365046.Rta_35625"/>
<dbReference type="HOGENOM" id="CLU_099442_0_0_4"/>
<proteinExistence type="predicted"/>
<gene>
    <name evidence="1" type="ordered locus">Rta_35625</name>
</gene>
<protein>
    <submittedName>
        <fullName evidence="1">Uncharacterized protein</fullName>
    </submittedName>
</protein>
<sequence>MITIRQTTLKPQDLLVALKLAVNPTRDYLLVELSRELSMPLSVVHGCIQRAELAKLVSRASGSIRPLRPAVKEFVIHGAKYAFPAQLGSSTRGVPTAIGAPVLASHFEKVEVPPVWPSPMGTHWGVSVPPLHSAVLSAIEQDNPLYDALSLLDALRVGAAREREIALRELELRFG</sequence>
<reference evidence="2" key="1">
    <citation type="submission" date="2006-01" db="EMBL/GenBank/DDBJ databases">
        <title>Genome of the cyst-dividing bacterium Ramlibacter tataouinensis.</title>
        <authorList>
            <person name="Barakat M."/>
            <person name="Ortet P."/>
            <person name="De Luca G."/>
            <person name="Jourlin-Castelli C."/>
            <person name="Ansaldi M."/>
            <person name="Py B."/>
            <person name="Fichant G."/>
            <person name="Coutinho P."/>
            <person name="Voulhoux R."/>
            <person name="Bastien O."/>
            <person name="Roy S."/>
            <person name="Marechal E."/>
            <person name="Henrissat B."/>
            <person name="Quentin Y."/>
            <person name="Noirot P."/>
            <person name="Filloux A."/>
            <person name="Mejean V."/>
            <person name="DuBow M."/>
            <person name="Barras F."/>
            <person name="Heulin T."/>
        </authorList>
    </citation>
    <scope>NUCLEOTIDE SEQUENCE [LARGE SCALE GENOMIC DNA]</scope>
    <source>
        <strain evidence="2">ATCC BAA-407 / DSM 14655 / LMG 21543 / TTB310</strain>
    </source>
</reference>
<dbReference type="eggNOG" id="ENOG502ZI89">
    <property type="taxonomic scope" value="Bacteria"/>
</dbReference>
<dbReference type="AlphaFoldDB" id="F5Y0T2"/>
<dbReference type="EMBL" id="CP000245">
    <property type="protein sequence ID" value="AEG94676.1"/>
    <property type="molecule type" value="Genomic_DNA"/>
</dbReference>
<evidence type="ECO:0000313" key="1">
    <source>
        <dbReference type="EMBL" id="AEG94676.1"/>
    </source>
</evidence>
<name>F5Y0T2_RAMTT</name>
<reference evidence="1 2" key="2">
    <citation type="journal article" date="2011" name="PLoS ONE">
        <title>The Cyst-Dividing Bacterium Ramlibacter tataouinensis TTB310 Genome Reveals a Well-Stocked Toolbox for Adaptation to a Desert Environment.</title>
        <authorList>
            <person name="De Luca G."/>
            <person name="Barakat M."/>
            <person name="Ortet P."/>
            <person name="Fochesato S."/>
            <person name="Jourlin-Castelli C."/>
            <person name="Ansaldi M."/>
            <person name="Py B."/>
            <person name="Fichant G."/>
            <person name="Coutinho P.M."/>
            <person name="Voulhoux R."/>
            <person name="Bastien O."/>
            <person name="Marechal E."/>
            <person name="Henrissat B."/>
            <person name="Quentin Y."/>
            <person name="Noirot P."/>
            <person name="Filloux A."/>
            <person name="Mejean V."/>
            <person name="Dubow M.S."/>
            <person name="Barras F."/>
            <person name="Barbe V."/>
            <person name="Weissenbach J."/>
            <person name="Mihalcescu I."/>
            <person name="Vermeglio A."/>
            <person name="Achouak W."/>
            <person name="Heulin T."/>
        </authorList>
    </citation>
    <scope>NUCLEOTIDE SEQUENCE [LARGE SCALE GENOMIC DNA]</scope>
    <source>
        <strain evidence="2">ATCC BAA-407 / DSM 14655 / LMG 21543 / TTB310</strain>
    </source>
</reference>
<keyword evidence="2" id="KW-1185">Reference proteome</keyword>
<accession>F5Y0T2</accession>
<organism evidence="1 2">
    <name type="scientific">Ramlibacter tataouinensis (strain ATCC BAA-407 / DSM 14655 / LMG 21543 / TTB310)</name>
    <dbReference type="NCBI Taxonomy" id="365046"/>
    <lineage>
        <taxon>Bacteria</taxon>
        <taxon>Pseudomonadati</taxon>
        <taxon>Pseudomonadota</taxon>
        <taxon>Betaproteobacteria</taxon>
        <taxon>Burkholderiales</taxon>
        <taxon>Comamonadaceae</taxon>
        <taxon>Ramlibacter</taxon>
    </lineage>
</organism>
<dbReference type="Proteomes" id="UP000008385">
    <property type="component" value="Chromosome"/>
</dbReference>
<evidence type="ECO:0000313" key="2">
    <source>
        <dbReference type="Proteomes" id="UP000008385"/>
    </source>
</evidence>